<name>A0A5A7MVG2_9PROT</name>
<evidence type="ECO:0000313" key="2">
    <source>
        <dbReference type="Proteomes" id="UP000322084"/>
    </source>
</evidence>
<dbReference type="EMBL" id="BKCL01000010">
    <property type="protein sequence ID" value="GEQ98885.1"/>
    <property type="molecule type" value="Genomic_DNA"/>
</dbReference>
<comment type="caution">
    <text evidence="1">The sequence shown here is derived from an EMBL/GenBank/DDBJ whole genome shotgun (WGS) entry which is preliminary data.</text>
</comment>
<dbReference type="Proteomes" id="UP000322084">
    <property type="component" value="Unassembled WGS sequence"/>
</dbReference>
<dbReference type="RefSeq" id="WP_150001101.1">
    <property type="nucleotide sequence ID" value="NZ_BKCL01000010.1"/>
</dbReference>
<sequence length="199" mass="21791">MTDHSYSNAPQDAAAAIARLIEDIDSASWFAAVGEPATDDEQKEARSYVDGLGFSTARIQWQSDWAAAREAIQRADWAQDWWQKEHQLQMDLYRQAADHLGETVLLHLLSEVTDAATRLLHGPAAVAAARGGVADQGLIRAAAGSASQSCYQMALCRLQKPLAMGSSPPPTDQPFLCKFRLFEAGRWPLSMAVNTLFVF</sequence>
<gene>
    <name evidence="1" type="ORF">JCM17844_25220</name>
</gene>
<accession>A0A5A7MVG2</accession>
<protein>
    <submittedName>
        <fullName evidence="1">Uncharacterized protein</fullName>
    </submittedName>
</protein>
<proteinExistence type="predicted"/>
<dbReference type="AlphaFoldDB" id="A0A5A7MVG2"/>
<organism evidence="1 2">
    <name type="scientific">Iodidimonas gelatinilytica</name>
    <dbReference type="NCBI Taxonomy" id="1236966"/>
    <lineage>
        <taxon>Bacteria</taxon>
        <taxon>Pseudomonadati</taxon>
        <taxon>Pseudomonadota</taxon>
        <taxon>Alphaproteobacteria</taxon>
        <taxon>Iodidimonadales</taxon>
        <taxon>Iodidimonadaceae</taxon>
        <taxon>Iodidimonas</taxon>
    </lineage>
</organism>
<reference evidence="1 2" key="1">
    <citation type="submission" date="2019-09" db="EMBL/GenBank/DDBJ databases">
        <title>NBRP : Genome information of microbial organism related human and environment.</title>
        <authorList>
            <person name="Hattori M."/>
            <person name="Oshima K."/>
            <person name="Inaba H."/>
            <person name="Suda W."/>
            <person name="Sakamoto M."/>
            <person name="Iino T."/>
            <person name="Kitahara M."/>
            <person name="Oshida Y."/>
            <person name="Iida T."/>
            <person name="Kudo T."/>
            <person name="Itoh T."/>
            <person name="Ohkuma M."/>
        </authorList>
    </citation>
    <scope>NUCLEOTIDE SEQUENCE [LARGE SCALE GENOMIC DNA]</scope>
    <source>
        <strain evidence="1 2">Hi-2</strain>
    </source>
</reference>
<evidence type="ECO:0000313" key="1">
    <source>
        <dbReference type="EMBL" id="GEQ98885.1"/>
    </source>
</evidence>